<dbReference type="InterPro" id="IPR005143">
    <property type="entry name" value="TF_LuxR_autoind-bd_dom"/>
</dbReference>
<dbReference type="GO" id="GO:0003677">
    <property type="term" value="F:DNA binding"/>
    <property type="evidence" value="ECO:0007669"/>
    <property type="project" value="UniProtKB-KW"/>
</dbReference>
<dbReference type="Gene3D" id="1.10.10.10">
    <property type="entry name" value="Winged helix-like DNA-binding domain superfamily/Winged helix DNA-binding domain"/>
    <property type="match status" value="1"/>
</dbReference>
<dbReference type="KEGG" id="sphc:CVN68_14285"/>
<gene>
    <name evidence="5" type="ORF">CVN68_14285</name>
</gene>
<evidence type="ECO:0000256" key="2">
    <source>
        <dbReference type="ARBA" id="ARBA00023125"/>
    </source>
</evidence>
<feature type="domain" description="HTH luxR-type" evidence="4">
    <location>
        <begin position="180"/>
        <end position="245"/>
    </location>
</feature>
<organism evidence="5 6">
    <name type="scientific">Sphingomonas psychrotolerans</name>
    <dbReference type="NCBI Taxonomy" id="1327635"/>
    <lineage>
        <taxon>Bacteria</taxon>
        <taxon>Pseudomonadati</taxon>
        <taxon>Pseudomonadota</taxon>
        <taxon>Alphaproteobacteria</taxon>
        <taxon>Sphingomonadales</taxon>
        <taxon>Sphingomonadaceae</taxon>
        <taxon>Sphingomonas</taxon>
    </lineage>
</organism>
<dbReference type="Proteomes" id="UP000229081">
    <property type="component" value="Chromosome"/>
</dbReference>
<dbReference type="SUPFAM" id="SSF46894">
    <property type="entry name" value="C-terminal effector domain of the bipartite response regulators"/>
    <property type="match status" value="1"/>
</dbReference>
<dbReference type="AlphaFoldDB" id="A0A2K8MKA4"/>
<protein>
    <submittedName>
        <fullName evidence="5">LuxR family transcriptional regulator</fullName>
    </submittedName>
</protein>
<proteinExistence type="predicted"/>
<dbReference type="CDD" id="cd06170">
    <property type="entry name" value="LuxR_C_like"/>
    <property type="match status" value="1"/>
</dbReference>
<evidence type="ECO:0000256" key="1">
    <source>
        <dbReference type="ARBA" id="ARBA00023015"/>
    </source>
</evidence>
<dbReference type="SMART" id="SM00421">
    <property type="entry name" value="HTH_LUXR"/>
    <property type="match status" value="1"/>
</dbReference>
<keyword evidence="6" id="KW-1185">Reference proteome</keyword>
<evidence type="ECO:0000313" key="5">
    <source>
        <dbReference type="EMBL" id="ATY32986.1"/>
    </source>
</evidence>
<dbReference type="PANTHER" id="PTHR44688:SF16">
    <property type="entry name" value="DNA-BINDING TRANSCRIPTIONAL ACTIVATOR DEVR_DOSR"/>
    <property type="match status" value="1"/>
</dbReference>
<dbReference type="EMBL" id="CP024923">
    <property type="protein sequence ID" value="ATY32986.1"/>
    <property type="molecule type" value="Genomic_DNA"/>
</dbReference>
<sequence>MILAGANGMCAALALESAVREIQASGSEDHLTAILRDLTHCLGFDYFALTQHSTGPTGEAVRLHSYPADWVEHYDQYALAGADPIRRASRLGCHAFYWSELSNMMCLTDDENETLRLGRAAGLIDGVTIPANVPGEPAGSCSFAKSNGATIDHGRLAELQLLGLFAFDRARRLGTGQVERAGGPRHLTDRQRDCVLWVARGKTDWEIGKILGVCEETVAQHLKQARERFEVSKRTSLVVEAILRGEISPGEIQDP</sequence>
<dbReference type="Pfam" id="PF00196">
    <property type="entry name" value="GerE"/>
    <property type="match status" value="1"/>
</dbReference>
<dbReference type="InterPro" id="IPR036388">
    <property type="entry name" value="WH-like_DNA-bd_sf"/>
</dbReference>
<dbReference type="InterPro" id="IPR036693">
    <property type="entry name" value="TF_LuxR_autoind-bd_dom_sf"/>
</dbReference>
<name>A0A2K8MKA4_9SPHN</name>
<dbReference type="SUPFAM" id="SSF75516">
    <property type="entry name" value="Pheromone-binding domain of LuxR-like quorum-sensing transcription factors"/>
    <property type="match status" value="1"/>
</dbReference>
<accession>A0A2K8MKA4</accession>
<reference evidence="5 6" key="1">
    <citation type="submission" date="2017-11" db="EMBL/GenBank/DDBJ databases">
        <title>Complete genome sequence of Sphingomonas sp. Strain Cra20, a psychrotolerant potential plant growth promoting rhizobacteria.</title>
        <authorList>
            <person name="Luo Y."/>
        </authorList>
    </citation>
    <scope>NUCLEOTIDE SEQUENCE [LARGE SCALE GENOMIC DNA]</scope>
    <source>
        <strain evidence="5 6">Cra20</strain>
    </source>
</reference>
<dbReference type="Gene3D" id="3.30.450.80">
    <property type="entry name" value="Transcription factor LuxR-like, autoinducer-binding domain"/>
    <property type="match status" value="1"/>
</dbReference>
<evidence type="ECO:0000259" key="4">
    <source>
        <dbReference type="PROSITE" id="PS50043"/>
    </source>
</evidence>
<dbReference type="GO" id="GO:0006355">
    <property type="term" value="P:regulation of DNA-templated transcription"/>
    <property type="evidence" value="ECO:0007669"/>
    <property type="project" value="InterPro"/>
</dbReference>
<evidence type="ECO:0000256" key="3">
    <source>
        <dbReference type="ARBA" id="ARBA00023163"/>
    </source>
</evidence>
<dbReference type="PANTHER" id="PTHR44688">
    <property type="entry name" value="DNA-BINDING TRANSCRIPTIONAL ACTIVATOR DEVR_DOSR"/>
    <property type="match status" value="1"/>
</dbReference>
<keyword evidence="2" id="KW-0238">DNA-binding</keyword>
<dbReference type="InterPro" id="IPR016032">
    <property type="entry name" value="Sig_transdc_resp-reg_C-effctor"/>
</dbReference>
<dbReference type="PRINTS" id="PR00038">
    <property type="entry name" value="HTHLUXR"/>
</dbReference>
<dbReference type="PROSITE" id="PS50043">
    <property type="entry name" value="HTH_LUXR_2"/>
    <property type="match status" value="1"/>
</dbReference>
<dbReference type="Pfam" id="PF03472">
    <property type="entry name" value="Autoind_bind"/>
    <property type="match status" value="1"/>
</dbReference>
<evidence type="ECO:0000313" key="6">
    <source>
        <dbReference type="Proteomes" id="UP000229081"/>
    </source>
</evidence>
<dbReference type="InterPro" id="IPR000792">
    <property type="entry name" value="Tscrpt_reg_LuxR_C"/>
</dbReference>
<keyword evidence="1" id="KW-0805">Transcription regulation</keyword>
<keyword evidence="3" id="KW-0804">Transcription</keyword>